<sequence>MEEIIRKIEPPIPLERGRQSADSNVYKNMRFYRRGIVSPLAEESKGSVYSLQHKIQIVASPPL</sequence>
<accession>A0A317EYQ7</accession>
<reference evidence="2" key="1">
    <citation type="submission" date="2018-05" db="EMBL/GenBank/DDBJ databases">
        <title>Pedobacter paludis sp. nov., isolated from wetland soil.</title>
        <authorList>
            <person name="Zhang Y."/>
        </authorList>
    </citation>
    <scope>NUCLEOTIDE SEQUENCE [LARGE SCALE GENOMIC DNA]</scope>
    <source>
        <strain evidence="2">R-8</strain>
    </source>
</reference>
<evidence type="ECO:0000313" key="1">
    <source>
        <dbReference type="EMBL" id="PWS30336.1"/>
    </source>
</evidence>
<comment type="caution">
    <text evidence="1">The sequence shown here is derived from an EMBL/GenBank/DDBJ whole genome shotgun (WGS) entry which is preliminary data.</text>
</comment>
<evidence type="ECO:0000313" key="2">
    <source>
        <dbReference type="Proteomes" id="UP000245391"/>
    </source>
</evidence>
<dbReference type="EMBL" id="QGNY01000007">
    <property type="protein sequence ID" value="PWS30336.1"/>
    <property type="molecule type" value="Genomic_DNA"/>
</dbReference>
<organism evidence="1 2">
    <name type="scientific">Pedobacter paludis</name>
    <dbReference type="NCBI Taxonomy" id="2203212"/>
    <lineage>
        <taxon>Bacteria</taxon>
        <taxon>Pseudomonadati</taxon>
        <taxon>Bacteroidota</taxon>
        <taxon>Sphingobacteriia</taxon>
        <taxon>Sphingobacteriales</taxon>
        <taxon>Sphingobacteriaceae</taxon>
        <taxon>Pedobacter</taxon>
    </lineage>
</organism>
<protein>
    <submittedName>
        <fullName evidence="1">Uncharacterized protein</fullName>
    </submittedName>
</protein>
<dbReference type="AlphaFoldDB" id="A0A317EYQ7"/>
<keyword evidence="2" id="KW-1185">Reference proteome</keyword>
<proteinExistence type="predicted"/>
<dbReference type="Proteomes" id="UP000245391">
    <property type="component" value="Unassembled WGS sequence"/>
</dbReference>
<name>A0A317EYQ7_9SPHI</name>
<gene>
    <name evidence="1" type="ORF">DF947_18075</name>
</gene>